<dbReference type="AlphaFoldDB" id="A0A7D9LW15"/>
<keyword evidence="2" id="KW-0443">Lipid metabolism</keyword>
<dbReference type="GO" id="GO:0046475">
    <property type="term" value="P:glycerophospholipid catabolic process"/>
    <property type="evidence" value="ECO:0007669"/>
    <property type="project" value="TreeGrafter"/>
</dbReference>
<dbReference type="SUPFAM" id="SSF52151">
    <property type="entry name" value="FabD/lysophospholipase-like"/>
    <property type="match status" value="1"/>
</dbReference>
<dbReference type="PANTHER" id="PTHR10728">
    <property type="entry name" value="CYTOSOLIC PHOSPHOLIPASE A2"/>
    <property type="match status" value="1"/>
</dbReference>
<dbReference type="InterPro" id="IPR016035">
    <property type="entry name" value="Acyl_Trfase/lysoPLipase"/>
</dbReference>
<proteinExistence type="predicted"/>
<dbReference type="GO" id="GO:0005829">
    <property type="term" value="C:cytosol"/>
    <property type="evidence" value="ECO:0007669"/>
    <property type="project" value="TreeGrafter"/>
</dbReference>
<evidence type="ECO:0000256" key="1">
    <source>
        <dbReference type="ARBA" id="ARBA00022801"/>
    </source>
</evidence>
<dbReference type="EMBL" id="CACRXK020026207">
    <property type="protein sequence ID" value="CAB4040054.1"/>
    <property type="molecule type" value="Genomic_DNA"/>
</dbReference>
<organism evidence="3 4">
    <name type="scientific">Paramuricea clavata</name>
    <name type="common">Red gorgonian</name>
    <name type="synonym">Violescent sea-whip</name>
    <dbReference type="NCBI Taxonomy" id="317549"/>
    <lineage>
        <taxon>Eukaryota</taxon>
        <taxon>Metazoa</taxon>
        <taxon>Cnidaria</taxon>
        <taxon>Anthozoa</taxon>
        <taxon>Octocorallia</taxon>
        <taxon>Malacalcyonacea</taxon>
        <taxon>Plexauridae</taxon>
        <taxon>Paramuricea</taxon>
    </lineage>
</organism>
<gene>
    <name evidence="3" type="ORF">PACLA_8A088443</name>
</gene>
<protein>
    <submittedName>
        <fullName evidence="3">Cytosolic phospholipase A2-like</fullName>
    </submittedName>
</protein>
<dbReference type="PANTHER" id="PTHR10728:SF32">
    <property type="entry name" value="CYTOSOLIC PHOSPHOLIPASE A2 BETA"/>
    <property type="match status" value="1"/>
</dbReference>
<reference evidence="3" key="1">
    <citation type="submission" date="2020-04" db="EMBL/GenBank/DDBJ databases">
        <authorList>
            <person name="Alioto T."/>
            <person name="Alioto T."/>
            <person name="Gomez Garrido J."/>
        </authorList>
    </citation>
    <scope>NUCLEOTIDE SEQUENCE</scope>
    <source>
        <strain evidence="3">A484AB</strain>
    </source>
</reference>
<feature type="non-terminal residue" evidence="3">
    <location>
        <position position="1"/>
    </location>
</feature>
<sequence length="160" mass="18327">RGILHDALPIYSLLEISSRRGKAAEVFNILRGLEFKKEQDCEYDQAPGKHKTMCLVDSGLAFNSPFPTMLRPERKVEIILSFDFSCKDSDDKELPFKNLLRAERWAKEQGLPFPQIDGNPVLENSDIEECYVFEDQSDPECPTILHFPLTNKTFKDFSAP</sequence>
<keyword evidence="1" id="KW-0378">Hydrolase</keyword>
<dbReference type="PROSITE" id="PS51210">
    <property type="entry name" value="PLA2C"/>
    <property type="match status" value="1"/>
</dbReference>
<dbReference type="InterPro" id="IPR002642">
    <property type="entry name" value="LysoPLipase_cat_dom"/>
</dbReference>
<feature type="non-terminal residue" evidence="3">
    <location>
        <position position="160"/>
    </location>
</feature>
<accession>A0A7D9LW15</accession>
<comment type="caution">
    <text evidence="3">The sequence shown here is derived from an EMBL/GenBank/DDBJ whole genome shotgun (WGS) entry which is preliminary data.</text>
</comment>
<dbReference type="GO" id="GO:0047498">
    <property type="term" value="F:calcium-dependent phospholipase A2 activity"/>
    <property type="evidence" value="ECO:0007669"/>
    <property type="project" value="TreeGrafter"/>
</dbReference>
<keyword evidence="4" id="KW-1185">Reference proteome</keyword>
<evidence type="ECO:0000256" key="2">
    <source>
        <dbReference type="ARBA" id="ARBA00023098"/>
    </source>
</evidence>
<dbReference type="Proteomes" id="UP001152795">
    <property type="component" value="Unassembled WGS sequence"/>
</dbReference>
<dbReference type="GO" id="GO:0005509">
    <property type="term" value="F:calcium ion binding"/>
    <property type="evidence" value="ECO:0007669"/>
    <property type="project" value="TreeGrafter"/>
</dbReference>
<dbReference type="GO" id="GO:0005544">
    <property type="term" value="F:calcium-dependent phospholipid binding"/>
    <property type="evidence" value="ECO:0007669"/>
    <property type="project" value="TreeGrafter"/>
</dbReference>
<name>A0A7D9LW15_PARCT</name>
<evidence type="ECO:0000313" key="4">
    <source>
        <dbReference type="Proteomes" id="UP001152795"/>
    </source>
</evidence>
<dbReference type="OrthoDB" id="270970at2759"/>
<evidence type="ECO:0000313" key="3">
    <source>
        <dbReference type="EMBL" id="CAB4040054.1"/>
    </source>
</evidence>
<dbReference type="Gene3D" id="3.40.1090.10">
    <property type="entry name" value="Cytosolic phospholipase A2 catalytic domain"/>
    <property type="match status" value="1"/>
</dbReference>